<evidence type="ECO:0000256" key="4">
    <source>
        <dbReference type="PIRNR" id="PIRNR000446"/>
    </source>
</evidence>
<comment type="catalytic activity">
    <reaction evidence="3 4">
        <text>holo-[ACP] + malonyl-CoA = malonyl-[ACP] + CoA</text>
        <dbReference type="Rhea" id="RHEA:41792"/>
        <dbReference type="Rhea" id="RHEA-COMP:9623"/>
        <dbReference type="Rhea" id="RHEA-COMP:9685"/>
        <dbReference type="ChEBI" id="CHEBI:57287"/>
        <dbReference type="ChEBI" id="CHEBI:57384"/>
        <dbReference type="ChEBI" id="CHEBI:64479"/>
        <dbReference type="ChEBI" id="CHEBI:78449"/>
        <dbReference type="EC" id="2.3.1.39"/>
    </reaction>
</comment>
<dbReference type="PIRSF" id="PIRSF000446">
    <property type="entry name" value="Mct"/>
    <property type="match status" value="1"/>
</dbReference>
<evidence type="ECO:0000256" key="5">
    <source>
        <dbReference type="PIRSR" id="PIRSR000446-1"/>
    </source>
</evidence>
<dbReference type="Proteomes" id="UP001431532">
    <property type="component" value="Unassembled WGS sequence"/>
</dbReference>
<dbReference type="Pfam" id="PF00698">
    <property type="entry name" value="Acyl_transf_1"/>
    <property type="match status" value="1"/>
</dbReference>
<dbReference type="EMBL" id="JASCXW010000015">
    <property type="protein sequence ID" value="MDI6452997.1"/>
    <property type="molecule type" value="Genomic_DNA"/>
</dbReference>
<dbReference type="SUPFAM" id="SSF55048">
    <property type="entry name" value="Probable ACP-binding domain of malonyl-CoA ACP transacylase"/>
    <property type="match status" value="1"/>
</dbReference>
<dbReference type="NCBIfam" id="TIGR00128">
    <property type="entry name" value="fabD"/>
    <property type="match status" value="1"/>
</dbReference>
<dbReference type="InterPro" id="IPR016035">
    <property type="entry name" value="Acyl_Trfase/lysoPLipase"/>
</dbReference>
<keyword evidence="1 4" id="KW-0808">Transferase</keyword>
<evidence type="ECO:0000313" key="7">
    <source>
        <dbReference type="EMBL" id="MDI6452997.1"/>
    </source>
</evidence>
<dbReference type="RefSeq" id="WP_282839424.1">
    <property type="nucleotide sequence ID" value="NZ_JASCXW010000015.1"/>
</dbReference>
<keyword evidence="2 4" id="KW-0012">Acyltransferase</keyword>
<proteinExistence type="inferred from homology"/>
<evidence type="ECO:0000256" key="3">
    <source>
        <dbReference type="ARBA" id="ARBA00048462"/>
    </source>
</evidence>
<dbReference type="Gene3D" id="3.30.70.250">
    <property type="entry name" value="Malonyl-CoA ACP transacylase, ACP-binding"/>
    <property type="match status" value="1"/>
</dbReference>
<dbReference type="SUPFAM" id="SSF52151">
    <property type="entry name" value="FabD/lysophospholipase-like"/>
    <property type="match status" value="1"/>
</dbReference>
<dbReference type="InterPro" id="IPR004410">
    <property type="entry name" value="Malonyl_CoA-ACP_transAc_FabD"/>
</dbReference>
<dbReference type="GO" id="GO:0004314">
    <property type="term" value="F:[acyl-carrier-protein] S-malonyltransferase activity"/>
    <property type="evidence" value="ECO:0007669"/>
    <property type="project" value="UniProtKB-EC"/>
</dbReference>
<dbReference type="EC" id="2.3.1.39" evidence="4"/>
<evidence type="ECO:0000256" key="1">
    <source>
        <dbReference type="ARBA" id="ARBA00022679"/>
    </source>
</evidence>
<dbReference type="InterPro" id="IPR016036">
    <property type="entry name" value="Malonyl_transacylase_ACP-bd"/>
</dbReference>
<evidence type="ECO:0000259" key="6">
    <source>
        <dbReference type="SMART" id="SM00827"/>
    </source>
</evidence>
<accession>A0AAW6U966</accession>
<dbReference type="InterPro" id="IPR050858">
    <property type="entry name" value="Mal-CoA-ACP_Trans/PKS_FabD"/>
</dbReference>
<dbReference type="PANTHER" id="PTHR42681">
    <property type="entry name" value="MALONYL-COA-ACYL CARRIER PROTEIN TRANSACYLASE, MITOCHONDRIAL"/>
    <property type="match status" value="1"/>
</dbReference>
<dbReference type="PANTHER" id="PTHR42681:SF1">
    <property type="entry name" value="MALONYL-COA-ACYL CARRIER PROTEIN TRANSACYLASE, MITOCHONDRIAL"/>
    <property type="match status" value="1"/>
</dbReference>
<dbReference type="AlphaFoldDB" id="A0AAW6U966"/>
<dbReference type="FunFam" id="3.30.70.250:FF:000001">
    <property type="entry name" value="Malonyl CoA-acyl carrier protein transacylase"/>
    <property type="match status" value="1"/>
</dbReference>
<keyword evidence="8" id="KW-1185">Reference proteome</keyword>
<dbReference type="InterPro" id="IPR001227">
    <property type="entry name" value="Ac_transferase_dom_sf"/>
</dbReference>
<protein>
    <recommendedName>
        <fullName evidence="4">Malonyl CoA-acyl carrier protein transacylase</fullName>
        <ecNumber evidence="4">2.3.1.39</ecNumber>
    </recommendedName>
</protein>
<evidence type="ECO:0000256" key="2">
    <source>
        <dbReference type="ARBA" id="ARBA00023315"/>
    </source>
</evidence>
<dbReference type="Gene3D" id="3.40.366.10">
    <property type="entry name" value="Malonyl-Coenzyme A Acyl Carrier Protein, domain 2"/>
    <property type="match status" value="1"/>
</dbReference>
<feature type="active site" evidence="5">
    <location>
        <position position="90"/>
    </location>
</feature>
<dbReference type="SMART" id="SM00827">
    <property type="entry name" value="PKS_AT"/>
    <property type="match status" value="1"/>
</dbReference>
<dbReference type="InterPro" id="IPR024925">
    <property type="entry name" value="Malonyl_CoA-ACP_transAc"/>
</dbReference>
<gene>
    <name evidence="7" type="primary">fabD</name>
    <name evidence="7" type="ORF">QJ521_05440</name>
</gene>
<evidence type="ECO:0000313" key="8">
    <source>
        <dbReference type="Proteomes" id="UP001431532"/>
    </source>
</evidence>
<name>A0AAW6U966_9MOLU</name>
<feature type="active site" evidence="5">
    <location>
        <position position="199"/>
    </location>
</feature>
<comment type="caution">
    <text evidence="7">The sequence shown here is derived from an EMBL/GenBank/DDBJ whole genome shotgun (WGS) entry which is preliminary data.</text>
</comment>
<reference evidence="7" key="1">
    <citation type="submission" date="2023-05" db="EMBL/GenBank/DDBJ databases">
        <title>Mariniplasma microaerophilum sp. nov., a novel anaerobic mollicute isolated from terrestrial mud volcano, Taman Peninsula, Russia.</title>
        <authorList>
            <person name="Khomyakova M.A."/>
            <person name="Merkel A.Y."/>
            <person name="Slobodkin A.I."/>
        </authorList>
    </citation>
    <scope>NUCLEOTIDE SEQUENCE</scope>
    <source>
        <strain evidence="7">M4Ah</strain>
    </source>
</reference>
<dbReference type="GO" id="GO:0006633">
    <property type="term" value="P:fatty acid biosynthetic process"/>
    <property type="evidence" value="ECO:0007669"/>
    <property type="project" value="TreeGrafter"/>
</dbReference>
<dbReference type="InterPro" id="IPR014043">
    <property type="entry name" value="Acyl_transferase_dom"/>
</dbReference>
<feature type="domain" description="Malonyl-CoA:ACP transacylase (MAT)" evidence="6">
    <location>
        <begin position="7"/>
        <end position="306"/>
    </location>
</feature>
<organism evidence="7 8">
    <name type="scientific">Peloplasma aerotolerans</name>
    <dbReference type="NCBI Taxonomy" id="3044389"/>
    <lineage>
        <taxon>Bacteria</taxon>
        <taxon>Bacillati</taxon>
        <taxon>Mycoplasmatota</taxon>
        <taxon>Mollicutes</taxon>
        <taxon>Acholeplasmatales</taxon>
        <taxon>Acholeplasmataceae</taxon>
        <taxon>Peloplasma</taxon>
    </lineage>
</organism>
<dbReference type="GO" id="GO:0005829">
    <property type="term" value="C:cytosol"/>
    <property type="evidence" value="ECO:0007669"/>
    <property type="project" value="TreeGrafter"/>
</dbReference>
<comment type="similarity">
    <text evidence="4">Belongs to the fabD family.</text>
</comment>
<sequence length="314" mass="35082">MKKLALVFVGQGSQYLNMGLDYVDMFPELKEKEGIASKLLGYDVRNMLSSTDGKINDTRYTQPLMMLATIFAYEAFLKLNVEVDAVAGFSLGEHGAYYAAQVFNFEQIMKIVDYRAQHMQTCAINHPGKMAAIIGLNKELVDQACREAADQGIVVSANYNSPVQVVISGEEKAVIKAMEIAKSLGAKRALELNVSGAFHSPLMKQAADQVYEFIKKESYQEPTVPLYMNTTAKPLESSKLFDEMRKQIQSPVYFEQMINQMIEDGITHFVEIGPGTVLSGLIKKINMNVEVTHLDQASELDSLKGWLSDHEFRK</sequence>